<organism evidence="7 8">
    <name type="scientific">Tectimicrobiota bacterium</name>
    <dbReference type="NCBI Taxonomy" id="2528274"/>
    <lineage>
        <taxon>Bacteria</taxon>
        <taxon>Pseudomonadati</taxon>
        <taxon>Nitrospinota/Tectimicrobiota group</taxon>
        <taxon>Candidatus Tectimicrobiota</taxon>
    </lineage>
</organism>
<dbReference type="Pfam" id="PF02754">
    <property type="entry name" value="CCG"/>
    <property type="match status" value="1"/>
</dbReference>
<dbReference type="InterPro" id="IPR004017">
    <property type="entry name" value="Cys_rich_dom"/>
</dbReference>
<dbReference type="PANTHER" id="PTHR43255">
    <property type="entry name" value="IRON-SULFUR-BINDING OXIDOREDUCTASE FADF-RELATED-RELATED"/>
    <property type="match status" value="1"/>
</dbReference>
<evidence type="ECO:0000256" key="5">
    <source>
        <dbReference type="ARBA" id="ARBA00023014"/>
    </source>
</evidence>
<evidence type="ECO:0000256" key="1">
    <source>
        <dbReference type="ARBA" id="ARBA00022485"/>
    </source>
</evidence>
<sequence length="113" mass="12646">TYHDPCYLGRHNGVFEAPREVLHRISGDYRELRRSRDRSLCCGAGGGYAWMDDSPKTRINHMRLEDVKASGSKVAAVSCPFCMQMFEDALKAKDPEKSIRAADIAELVAEALE</sequence>
<keyword evidence="1" id="KW-0004">4Fe-4S</keyword>
<dbReference type="AlphaFoldDB" id="A0A932MPX3"/>
<dbReference type="GO" id="GO:0046872">
    <property type="term" value="F:metal ion binding"/>
    <property type="evidence" value="ECO:0007669"/>
    <property type="project" value="UniProtKB-KW"/>
</dbReference>
<dbReference type="PANTHER" id="PTHR43255:SF1">
    <property type="entry name" value="IRON-SULFUR-BINDING OXIDOREDUCTASE FADF-RELATED"/>
    <property type="match status" value="1"/>
</dbReference>
<dbReference type="InterPro" id="IPR051460">
    <property type="entry name" value="HdrC_iron-sulfur_subunit"/>
</dbReference>
<protein>
    <submittedName>
        <fullName evidence="7">(Fe-S)-binding protein</fullName>
    </submittedName>
</protein>
<feature type="domain" description="Cysteine-rich" evidence="6">
    <location>
        <begin position="1"/>
        <end position="86"/>
    </location>
</feature>
<name>A0A932MPX3_UNCTE</name>
<dbReference type="GO" id="GO:0016491">
    <property type="term" value="F:oxidoreductase activity"/>
    <property type="evidence" value="ECO:0007669"/>
    <property type="project" value="UniProtKB-KW"/>
</dbReference>
<evidence type="ECO:0000256" key="4">
    <source>
        <dbReference type="ARBA" id="ARBA00023004"/>
    </source>
</evidence>
<dbReference type="EMBL" id="JACPUR010000017">
    <property type="protein sequence ID" value="MBI3127556.1"/>
    <property type="molecule type" value="Genomic_DNA"/>
</dbReference>
<dbReference type="Proteomes" id="UP000782312">
    <property type="component" value="Unassembled WGS sequence"/>
</dbReference>
<dbReference type="GO" id="GO:0051539">
    <property type="term" value="F:4 iron, 4 sulfur cluster binding"/>
    <property type="evidence" value="ECO:0007669"/>
    <property type="project" value="UniProtKB-KW"/>
</dbReference>
<feature type="non-terminal residue" evidence="7">
    <location>
        <position position="1"/>
    </location>
</feature>
<keyword evidence="2" id="KW-0479">Metal-binding</keyword>
<evidence type="ECO:0000313" key="8">
    <source>
        <dbReference type="Proteomes" id="UP000782312"/>
    </source>
</evidence>
<keyword evidence="5" id="KW-0411">Iron-sulfur</keyword>
<evidence type="ECO:0000313" key="7">
    <source>
        <dbReference type="EMBL" id="MBI3127556.1"/>
    </source>
</evidence>
<gene>
    <name evidence="7" type="ORF">HYZ11_08140</name>
</gene>
<comment type="caution">
    <text evidence="7">The sequence shown here is derived from an EMBL/GenBank/DDBJ whole genome shotgun (WGS) entry which is preliminary data.</text>
</comment>
<evidence type="ECO:0000256" key="2">
    <source>
        <dbReference type="ARBA" id="ARBA00022723"/>
    </source>
</evidence>
<evidence type="ECO:0000259" key="6">
    <source>
        <dbReference type="Pfam" id="PF02754"/>
    </source>
</evidence>
<evidence type="ECO:0000256" key="3">
    <source>
        <dbReference type="ARBA" id="ARBA00023002"/>
    </source>
</evidence>
<proteinExistence type="predicted"/>
<accession>A0A932MPX3</accession>
<keyword evidence="3" id="KW-0560">Oxidoreductase</keyword>
<keyword evidence="4" id="KW-0408">Iron</keyword>
<reference evidence="7" key="1">
    <citation type="submission" date="2020-07" db="EMBL/GenBank/DDBJ databases">
        <title>Huge and variable diversity of episymbiotic CPR bacteria and DPANN archaea in groundwater ecosystems.</title>
        <authorList>
            <person name="He C.Y."/>
            <person name="Keren R."/>
            <person name="Whittaker M."/>
            <person name="Farag I.F."/>
            <person name="Doudna J."/>
            <person name="Cate J.H.D."/>
            <person name="Banfield J.F."/>
        </authorList>
    </citation>
    <scope>NUCLEOTIDE SEQUENCE</scope>
    <source>
        <strain evidence="7">NC_groundwater_763_Ag_S-0.2um_68_21</strain>
    </source>
</reference>
<dbReference type="GO" id="GO:0005886">
    <property type="term" value="C:plasma membrane"/>
    <property type="evidence" value="ECO:0007669"/>
    <property type="project" value="TreeGrafter"/>
</dbReference>